<evidence type="ECO:0000256" key="6">
    <source>
        <dbReference type="ARBA" id="ARBA00023049"/>
    </source>
</evidence>
<evidence type="ECO:0000256" key="2">
    <source>
        <dbReference type="ARBA" id="ARBA00022670"/>
    </source>
</evidence>
<evidence type="ECO:0000256" key="7">
    <source>
        <dbReference type="RuleBase" id="RU366073"/>
    </source>
</evidence>
<dbReference type="InterPro" id="IPR001570">
    <property type="entry name" value="Peptidase_M4_C_domain"/>
</dbReference>
<protein>
    <recommendedName>
        <fullName evidence="7">Neutral metalloproteinase</fullName>
        <ecNumber evidence="7">3.4.24.-</ecNumber>
    </recommendedName>
</protein>
<evidence type="ECO:0000259" key="8">
    <source>
        <dbReference type="Pfam" id="PF01447"/>
    </source>
</evidence>
<comment type="cofactor">
    <cofactor evidence="7">
        <name>Zn(2+)</name>
        <dbReference type="ChEBI" id="CHEBI:29105"/>
    </cofactor>
</comment>
<dbReference type="CDD" id="cd09597">
    <property type="entry name" value="M4_TLP"/>
    <property type="match status" value="1"/>
</dbReference>
<dbReference type="Pfam" id="PF01447">
    <property type="entry name" value="Peptidase_M4"/>
    <property type="match status" value="1"/>
</dbReference>
<dbReference type="SUPFAM" id="SSF55486">
    <property type="entry name" value="Metalloproteases ('zincins'), catalytic domain"/>
    <property type="match status" value="1"/>
</dbReference>
<dbReference type="PANTHER" id="PTHR43579:SF1">
    <property type="entry name" value="NEUTRAL METALLOPROTEINASE"/>
    <property type="match status" value="1"/>
</dbReference>
<reference evidence="10 11" key="1">
    <citation type="submission" date="2023-07" db="EMBL/GenBank/DDBJ databases">
        <title>Sequencing the genomes of 1000 actinobacteria strains.</title>
        <authorList>
            <person name="Klenk H.-P."/>
        </authorList>
    </citation>
    <scope>NUCLEOTIDE SEQUENCE [LARGE SCALE GENOMIC DNA]</scope>
    <source>
        <strain evidence="10 11">DSM 46740</strain>
    </source>
</reference>
<keyword evidence="7" id="KW-0964">Secreted</keyword>
<comment type="function">
    <text evidence="7">Extracellular zinc metalloprotease.</text>
</comment>
<sequence length="361" mass="38509">MTTFTSTPMCCIAPPDLLNAVVEHGSPEEQEAALRTLDVSDAGRAQRSAVAGLLRSNLTIADVAPAPGMVRTVYDAENGGDFHLPGRRMRGEGDPPVTDEAVNDAYDGSGATYDFYREIFGRDSINGLGLEIVSSVHYGLAYDNAAWTGFQMIYGDGSGKIFVKGSLAKSIDIIAHELTHGITQFTAQLEYRKQSGALNESFSDVFGSLVKQYGRGQTADQADWLIGEGILGTALQGTALRSMKAPGTAWSTSGGGDNQPAHMRDYVDLPDDRNPANDHGGVHINSGIPNHAFYLAATAIGGHAWEIAGRIWYVTLTERLGPRSDFVEAAEATVEVAGELFGGDGDEQKKVRGAWQQVGVL</sequence>
<dbReference type="EC" id="3.4.24.-" evidence="7"/>
<dbReference type="InterPro" id="IPR027268">
    <property type="entry name" value="Peptidase_M4/M1_CTD_sf"/>
</dbReference>
<evidence type="ECO:0000256" key="4">
    <source>
        <dbReference type="ARBA" id="ARBA00022801"/>
    </source>
</evidence>
<dbReference type="Gene3D" id="1.10.390.10">
    <property type="entry name" value="Neutral Protease Domain 2"/>
    <property type="match status" value="1"/>
</dbReference>
<evidence type="ECO:0000259" key="9">
    <source>
        <dbReference type="Pfam" id="PF02868"/>
    </source>
</evidence>
<dbReference type="InterPro" id="IPR013856">
    <property type="entry name" value="Peptidase_M4_domain"/>
</dbReference>
<dbReference type="PRINTS" id="PR00730">
    <property type="entry name" value="THERMOLYSIN"/>
</dbReference>
<keyword evidence="2 7" id="KW-0645">Protease</keyword>
<feature type="domain" description="Peptidase M4 C-terminal" evidence="9">
    <location>
        <begin position="187"/>
        <end position="360"/>
    </location>
</feature>
<evidence type="ECO:0000313" key="10">
    <source>
        <dbReference type="EMBL" id="MDP9842389.1"/>
    </source>
</evidence>
<dbReference type="GO" id="GO:0008237">
    <property type="term" value="F:metallopeptidase activity"/>
    <property type="evidence" value="ECO:0007669"/>
    <property type="project" value="UniProtKB-KW"/>
</dbReference>
<comment type="caution">
    <text evidence="10">The sequence shown here is derived from an EMBL/GenBank/DDBJ whole genome shotgun (WGS) entry which is preliminary data.</text>
</comment>
<comment type="subcellular location">
    <subcellularLocation>
        <location evidence="7">Secreted</location>
    </subcellularLocation>
</comment>
<organism evidence="10 11">
    <name type="scientific">Streptosporangium lutulentum</name>
    <dbReference type="NCBI Taxonomy" id="1461250"/>
    <lineage>
        <taxon>Bacteria</taxon>
        <taxon>Bacillati</taxon>
        <taxon>Actinomycetota</taxon>
        <taxon>Actinomycetes</taxon>
        <taxon>Streptosporangiales</taxon>
        <taxon>Streptosporangiaceae</taxon>
        <taxon>Streptosporangium</taxon>
    </lineage>
</organism>
<dbReference type="Pfam" id="PF02868">
    <property type="entry name" value="Peptidase_M4_C"/>
    <property type="match status" value="1"/>
</dbReference>
<keyword evidence="6 7" id="KW-0482">Metalloprotease</keyword>
<gene>
    <name evidence="10" type="ORF">J2853_001600</name>
</gene>
<evidence type="ECO:0000313" key="11">
    <source>
        <dbReference type="Proteomes" id="UP001225356"/>
    </source>
</evidence>
<accession>A0ABT9Q8I2</accession>
<keyword evidence="3" id="KW-0479">Metal-binding</keyword>
<evidence type="ECO:0000256" key="3">
    <source>
        <dbReference type="ARBA" id="ARBA00022723"/>
    </source>
</evidence>
<evidence type="ECO:0000256" key="5">
    <source>
        <dbReference type="ARBA" id="ARBA00022833"/>
    </source>
</evidence>
<dbReference type="RefSeq" id="WP_307556296.1">
    <property type="nucleotide sequence ID" value="NZ_JAUSQU010000001.1"/>
</dbReference>
<dbReference type="InterPro" id="IPR052759">
    <property type="entry name" value="Metalloprotease_M4"/>
</dbReference>
<comment type="similarity">
    <text evidence="1 7">Belongs to the peptidase M4 family.</text>
</comment>
<feature type="domain" description="Peptidase M4" evidence="8">
    <location>
        <begin position="99"/>
        <end position="184"/>
    </location>
</feature>
<dbReference type="InterPro" id="IPR023612">
    <property type="entry name" value="Peptidase_M4"/>
</dbReference>
<dbReference type="Proteomes" id="UP001225356">
    <property type="component" value="Unassembled WGS sequence"/>
</dbReference>
<keyword evidence="11" id="KW-1185">Reference proteome</keyword>
<dbReference type="EMBL" id="JAUSQU010000001">
    <property type="protein sequence ID" value="MDP9842389.1"/>
    <property type="molecule type" value="Genomic_DNA"/>
</dbReference>
<keyword evidence="5 7" id="KW-0862">Zinc</keyword>
<dbReference type="Gene3D" id="3.10.170.10">
    <property type="match status" value="1"/>
</dbReference>
<dbReference type="PANTHER" id="PTHR43579">
    <property type="match status" value="1"/>
</dbReference>
<evidence type="ECO:0000256" key="1">
    <source>
        <dbReference type="ARBA" id="ARBA00009388"/>
    </source>
</evidence>
<name>A0ABT9Q8I2_9ACTN</name>
<keyword evidence="4 7" id="KW-0378">Hydrolase</keyword>
<proteinExistence type="inferred from homology"/>